<sequence>MYWIQGFNARVGVINLNNKNRSTVFYAASNFGVLYDWRDKAMHILQGHNSNTQTEFLATTLYMGALSTASIQRNMVTNISSDASGKWLVTADSGSENVITVWDSNTRYPQRTLFTPLGSTRICKTIISADAKYLLVLGYQDKAIFQLWIWAFGLNEPHGAQYNERNSVALNCLRTMKCAGLMFPDPSSFTPRMPILRRCDAFLTNLKAAEFHQIEDSKFRHVWLNFDTNFSAKTEVDLPRDPVLAIAFNPYNSAHFALITLHEFWIGAILKIDIKDGLGQRTIGNRYELRARRPDVKTNVDCGRLTCFTFVESTSQVLVGTSRGALLVYGYSVDYRRDVKADGTEKLRFIKALKLGKEKINVMNCIESLVLIANDAGEIQFYDDHLKLIHWLPRSPVIDHIKGIGFDMSPRTSVATPKTSLKQTAFLADLTGYLDGLNLKLQKLGQFVVSGQNPLVGGTDAVWSRIVTHRRICTGSKAKTEELKAYGRNEELEEIMRGPDKKKCSINVPKDTESLDRLSAVRDFILCSHNCGVWFMNFSNDDLTQILDFKLGHTTALSVHVDKALACIGFANGRVELLDFQRHRVLTRLDLRLHYEKRTPPDGYSISSQSVHIVPELVVTCLEYAPSGTHLACGLDTGELLFLHPTTIDILTEKPFRDTGHSIKTICFSCDSSTLALVDTGRTVCVYGYSCERQTWVFIGKHRAHYKNITCLFFTTRKRGNHYRLFSIGEDRIMVEYDIGSSSEECLAIFSTNRIDQTAVPSAAMEWPVPEEIDSDIPTILVSNDELTKQFTCRLCAAAGLFYSYAPADGVEEIARSALSFSRSAQAKRDYESCFFHKYKIINYDTATTLATYLGPRYHSPLSKLRLVRNSDEMHEKYMAFVNRNVIGLQKLPLDGNPYKHVGVMGHPIRIHRSIYVSAYQHLLQARSRSVERAFKHGKTSLNPYYCLLEGGRTGWLFREMRDLFYYIQIICQGTFSTTMRRIGNYIPIASLPDLMRALGFFPSQYEVENLLTEAKYKIYEREPSVNVDFEEFVKLYLNHRPAFGDSIHKIKNAFKNFADVEHDTFVIRRADFVDMLNKYGECFSNKLSWYLLSILSSYNFEDRTTKSENDFSFLPESITLSQFLSDIIGLQSYDNLSEQHSLLESLLSEQDSSMVLD</sequence>
<keyword evidence="5" id="KW-0969">Cilium</keyword>
<dbReference type="STRING" id="151549.A0A4C1XKA8"/>
<dbReference type="PANTHER" id="PTHR13720">
    <property type="entry name" value="WD-40 REPEAT PROTEIN"/>
    <property type="match status" value="1"/>
</dbReference>
<dbReference type="AlphaFoldDB" id="A0A4C1XKA8"/>
<evidence type="ECO:0000256" key="1">
    <source>
        <dbReference type="ARBA" id="ARBA00004138"/>
    </source>
</evidence>
<organism evidence="5 6">
    <name type="scientific">Eumeta variegata</name>
    <name type="common">Bagworm moth</name>
    <name type="synonym">Eumeta japonica</name>
    <dbReference type="NCBI Taxonomy" id="151549"/>
    <lineage>
        <taxon>Eukaryota</taxon>
        <taxon>Metazoa</taxon>
        <taxon>Ecdysozoa</taxon>
        <taxon>Arthropoda</taxon>
        <taxon>Hexapoda</taxon>
        <taxon>Insecta</taxon>
        <taxon>Pterygota</taxon>
        <taxon>Neoptera</taxon>
        <taxon>Endopterygota</taxon>
        <taxon>Lepidoptera</taxon>
        <taxon>Glossata</taxon>
        <taxon>Ditrysia</taxon>
        <taxon>Tineoidea</taxon>
        <taxon>Psychidae</taxon>
        <taxon>Oiketicinae</taxon>
        <taxon>Eumeta</taxon>
    </lineage>
</organism>
<keyword evidence="3" id="KW-0677">Repeat</keyword>
<dbReference type="InterPro" id="IPR011992">
    <property type="entry name" value="EF-hand-dom_pair"/>
</dbReference>
<keyword evidence="2" id="KW-0853">WD repeat</keyword>
<dbReference type="SUPFAM" id="SSF47473">
    <property type="entry name" value="EF-hand"/>
    <property type="match status" value="1"/>
</dbReference>
<evidence type="ECO:0000256" key="2">
    <source>
        <dbReference type="ARBA" id="ARBA00022574"/>
    </source>
</evidence>
<comment type="caution">
    <text evidence="5">The sequence shown here is derived from an EMBL/GenBank/DDBJ whole genome shotgun (WGS) entry which is preliminary data.</text>
</comment>
<dbReference type="GO" id="GO:0031514">
    <property type="term" value="C:motile cilium"/>
    <property type="evidence" value="ECO:0007669"/>
    <property type="project" value="TreeGrafter"/>
</dbReference>
<gene>
    <name evidence="5" type="primary">Wdr66</name>
    <name evidence="5" type="ORF">EVAR_97610_1</name>
</gene>
<dbReference type="Proteomes" id="UP000299102">
    <property type="component" value="Unassembled WGS sequence"/>
</dbReference>
<dbReference type="OrthoDB" id="4899631at2759"/>
<evidence type="ECO:0000313" key="6">
    <source>
        <dbReference type="Proteomes" id="UP000299102"/>
    </source>
</evidence>
<evidence type="ECO:0000256" key="4">
    <source>
        <dbReference type="ARBA" id="ARBA00023273"/>
    </source>
</evidence>
<protein>
    <submittedName>
        <fullName evidence="5">Cilia-and flagella-associated protein 251</fullName>
    </submittedName>
</protein>
<evidence type="ECO:0000256" key="3">
    <source>
        <dbReference type="ARBA" id="ARBA00022737"/>
    </source>
</evidence>
<keyword evidence="6" id="KW-1185">Reference proteome</keyword>
<dbReference type="EMBL" id="BGZK01000873">
    <property type="protein sequence ID" value="GBP63593.1"/>
    <property type="molecule type" value="Genomic_DNA"/>
</dbReference>
<dbReference type="InterPro" id="IPR036322">
    <property type="entry name" value="WD40_repeat_dom_sf"/>
</dbReference>
<evidence type="ECO:0000313" key="5">
    <source>
        <dbReference type="EMBL" id="GBP63593.1"/>
    </source>
</evidence>
<name>A0A4C1XKA8_EUMVA</name>
<dbReference type="InterPro" id="IPR050630">
    <property type="entry name" value="WD_repeat_EMAP"/>
</dbReference>
<comment type="subcellular location">
    <subcellularLocation>
        <location evidence="1">Cell projection</location>
        <location evidence="1">Cilium</location>
    </subcellularLocation>
</comment>
<proteinExistence type="predicted"/>
<dbReference type="InterPro" id="IPR015943">
    <property type="entry name" value="WD40/YVTN_repeat-like_dom_sf"/>
</dbReference>
<dbReference type="Gene3D" id="2.130.10.10">
    <property type="entry name" value="YVTN repeat-like/Quinoprotein amine dehydrogenase"/>
    <property type="match status" value="1"/>
</dbReference>
<dbReference type="PANTHER" id="PTHR13720:SF13">
    <property type="entry name" value="CILIA- AND FLAGELLA-ASSOCIATED PROTEIN 251"/>
    <property type="match status" value="1"/>
</dbReference>
<dbReference type="SUPFAM" id="SSF50978">
    <property type="entry name" value="WD40 repeat-like"/>
    <property type="match status" value="2"/>
</dbReference>
<reference evidence="5 6" key="1">
    <citation type="journal article" date="2019" name="Commun. Biol.">
        <title>The bagworm genome reveals a unique fibroin gene that provides high tensile strength.</title>
        <authorList>
            <person name="Kono N."/>
            <person name="Nakamura H."/>
            <person name="Ohtoshi R."/>
            <person name="Tomita M."/>
            <person name="Numata K."/>
            <person name="Arakawa K."/>
        </authorList>
    </citation>
    <scope>NUCLEOTIDE SEQUENCE [LARGE SCALE GENOMIC DNA]</scope>
</reference>
<keyword evidence="5" id="KW-0282">Flagellum</keyword>
<keyword evidence="4" id="KW-0966">Cell projection</keyword>
<accession>A0A4C1XKA8</accession>
<dbReference type="Gene3D" id="1.10.238.10">
    <property type="entry name" value="EF-hand"/>
    <property type="match status" value="1"/>
</dbReference>